<keyword evidence="3" id="KW-1185">Reference proteome</keyword>
<evidence type="ECO:0000313" key="2">
    <source>
        <dbReference type="EMBL" id="KAK5050472.1"/>
    </source>
</evidence>
<protein>
    <submittedName>
        <fullName evidence="2">Uncharacterized protein</fullName>
    </submittedName>
</protein>
<comment type="caution">
    <text evidence="2">The sequence shown here is derived from an EMBL/GenBank/DDBJ whole genome shotgun (WGS) entry which is preliminary data.</text>
</comment>
<reference evidence="2 3" key="1">
    <citation type="submission" date="2023-08" db="EMBL/GenBank/DDBJ databases">
        <title>Black Yeasts Isolated from many extreme environments.</title>
        <authorList>
            <person name="Coleine C."/>
            <person name="Stajich J.E."/>
            <person name="Selbmann L."/>
        </authorList>
    </citation>
    <scope>NUCLEOTIDE SEQUENCE [LARGE SCALE GENOMIC DNA]</scope>
    <source>
        <strain evidence="2 3">CCFEE 5792</strain>
    </source>
</reference>
<keyword evidence="1" id="KW-1133">Transmembrane helix</keyword>
<proteinExistence type="predicted"/>
<keyword evidence="1" id="KW-0812">Transmembrane</keyword>
<dbReference type="Proteomes" id="UP001358417">
    <property type="component" value="Unassembled WGS sequence"/>
</dbReference>
<keyword evidence="1" id="KW-0472">Membrane</keyword>
<gene>
    <name evidence="2" type="ORF">LTR84_003753</name>
</gene>
<dbReference type="AlphaFoldDB" id="A0AAV9N675"/>
<name>A0AAV9N675_9EURO</name>
<dbReference type="RefSeq" id="XP_064705058.1">
    <property type="nucleotide sequence ID" value="XM_064847337.1"/>
</dbReference>
<organism evidence="2 3">
    <name type="scientific">Exophiala bonariae</name>
    <dbReference type="NCBI Taxonomy" id="1690606"/>
    <lineage>
        <taxon>Eukaryota</taxon>
        <taxon>Fungi</taxon>
        <taxon>Dikarya</taxon>
        <taxon>Ascomycota</taxon>
        <taxon>Pezizomycotina</taxon>
        <taxon>Eurotiomycetes</taxon>
        <taxon>Chaetothyriomycetidae</taxon>
        <taxon>Chaetothyriales</taxon>
        <taxon>Herpotrichiellaceae</taxon>
        <taxon>Exophiala</taxon>
    </lineage>
</organism>
<evidence type="ECO:0000256" key="1">
    <source>
        <dbReference type="SAM" id="Phobius"/>
    </source>
</evidence>
<dbReference type="GeneID" id="89971936"/>
<evidence type="ECO:0000313" key="3">
    <source>
        <dbReference type="Proteomes" id="UP001358417"/>
    </source>
</evidence>
<sequence length="141" mass="15948">MPQLALVKHLYSSLNVTRVLSVASSTQRLIPRPFLFSQSSKKNHQHRLYQHHGPSLPPQPGPGPADSVRKWKMLGYIAWALFCGLIGAGKVFRDHINAYRLASKIEVESVVDDQLVRYALEMMDKTPAIKALKNDPDFREI</sequence>
<accession>A0AAV9N675</accession>
<feature type="transmembrane region" description="Helical" evidence="1">
    <location>
        <begin position="73"/>
        <end position="92"/>
    </location>
</feature>
<dbReference type="EMBL" id="JAVRRD010000017">
    <property type="protein sequence ID" value="KAK5050472.1"/>
    <property type="molecule type" value="Genomic_DNA"/>
</dbReference>